<dbReference type="EMBL" id="GL447857">
    <property type="protein sequence ID" value="EFN85794.1"/>
    <property type="molecule type" value="Genomic_DNA"/>
</dbReference>
<dbReference type="STRING" id="610380.E2BES8"/>
<keyword evidence="2" id="KW-0503">Monooxygenase</keyword>
<dbReference type="Gene3D" id="3.30.300.30">
    <property type="match status" value="1"/>
</dbReference>
<gene>
    <name evidence="2" type="ORF">EAI_04636</name>
</gene>
<evidence type="ECO:0000313" key="2">
    <source>
        <dbReference type="EMBL" id="EFN85794.1"/>
    </source>
</evidence>
<dbReference type="InParanoid" id="E2BES8"/>
<dbReference type="GO" id="GO:0004497">
    <property type="term" value="F:monooxygenase activity"/>
    <property type="evidence" value="ECO:0007669"/>
    <property type="project" value="UniProtKB-KW"/>
</dbReference>
<name>E2BES8_HARSA</name>
<dbReference type="Pfam" id="PF13193">
    <property type="entry name" value="AMP-binding_C"/>
    <property type="match status" value="1"/>
</dbReference>
<dbReference type="InterPro" id="IPR045851">
    <property type="entry name" value="AMP-bd_C_sf"/>
</dbReference>
<dbReference type="Proteomes" id="UP000008237">
    <property type="component" value="Unassembled WGS sequence"/>
</dbReference>
<sequence>MPDKSITEAELVRFVEKNMPDHCKLRGGVKFVDQLPRTATGKISRKQLREMYAN</sequence>
<dbReference type="SUPFAM" id="SSF56801">
    <property type="entry name" value="Acetyl-CoA synthetase-like"/>
    <property type="match status" value="1"/>
</dbReference>
<protein>
    <submittedName>
        <fullName evidence="2">Luciferin 4-monooxygenase</fullName>
    </submittedName>
</protein>
<dbReference type="AlphaFoldDB" id="E2BES8"/>
<dbReference type="OrthoDB" id="10253869at2759"/>
<dbReference type="InterPro" id="IPR025110">
    <property type="entry name" value="AMP-bd_C"/>
</dbReference>
<reference evidence="2 3" key="1">
    <citation type="journal article" date="2010" name="Science">
        <title>Genomic comparison of the ants Camponotus floridanus and Harpegnathos saltator.</title>
        <authorList>
            <person name="Bonasio R."/>
            <person name="Zhang G."/>
            <person name="Ye C."/>
            <person name="Mutti N.S."/>
            <person name="Fang X."/>
            <person name="Qin N."/>
            <person name="Donahue G."/>
            <person name="Yang P."/>
            <person name="Li Q."/>
            <person name="Li C."/>
            <person name="Zhang P."/>
            <person name="Huang Z."/>
            <person name="Berger S.L."/>
            <person name="Reinberg D."/>
            <person name="Wang J."/>
            <person name="Liebig J."/>
        </authorList>
    </citation>
    <scope>NUCLEOTIDE SEQUENCE [LARGE SCALE GENOMIC DNA]</scope>
    <source>
        <strain evidence="2 3">R22 G/1</strain>
    </source>
</reference>
<keyword evidence="2" id="KW-0560">Oxidoreductase</keyword>
<evidence type="ECO:0000259" key="1">
    <source>
        <dbReference type="Pfam" id="PF13193"/>
    </source>
</evidence>
<proteinExistence type="predicted"/>
<accession>E2BES8</accession>
<feature type="domain" description="AMP-binding enzyme C-terminal" evidence="1">
    <location>
        <begin position="7"/>
        <end position="42"/>
    </location>
</feature>
<evidence type="ECO:0000313" key="3">
    <source>
        <dbReference type="Proteomes" id="UP000008237"/>
    </source>
</evidence>
<organism evidence="3">
    <name type="scientific">Harpegnathos saltator</name>
    <name type="common">Jerdon's jumping ant</name>
    <dbReference type="NCBI Taxonomy" id="610380"/>
    <lineage>
        <taxon>Eukaryota</taxon>
        <taxon>Metazoa</taxon>
        <taxon>Ecdysozoa</taxon>
        <taxon>Arthropoda</taxon>
        <taxon>Hexapoda</taxon>
        <taxon>Insecta</taxon>
        <taxon>Pterygota</taxon>
        <taxon>Neoptera</taxon>
        <taxon>Endopterygota</taxon>
        <taxon>Hymenoptera</taxon>
        <taxon>Apocrita</taxon>
        <taxon>Aculeata</taxon>
        <taxon>Formicoidea</taxon>
        <taxon>Formicidae</taxon>
        <taxon>Ponerinae</taxon>
        <taxon>Ponerini</taxon>
        <taxon>Harpegnathos</taxon>
    </lineage>
</organism>
<keyword evidence="3" id="KW-1185">Reference proteome</keyword>